<dbReference type="PANTHER" id="PTHR24208:SF127">
    <property type="entry name" value="LIM_HOMEOBOX PROTEIN AWH"/>
    <property type="match status" value="1"/>
</dbReference>
<dbReference type="AlphaFoldDB" id="A0AAE1PEL7"/>
<dbReference type="CDD" id="cd09373">
    <property type="entry name" value="LIM1_AWH"/>
    <property type="match status" value="1"/>
</dbReference>
<feature type="compositionally biased region" description="Low complexity" evidence="10">
    <location>
        <begin position="64"/>
        <end position="80"/>
    </location>
</feature>
<proteinExistence type="predicted"/>
<evidence type="ECO:0000256" key="6">
    <source>
        <dbReference type="ARBA" id="ARBA00023125"/>
    </source>
</evidence>
<dbReference type="SUPFAM" id="SSF57716">
    <property type="entry name" value="Glucocorticoid receptor-like (DNA-binding domain)"/>
    <property type="match status" value="2"/>
</dbReference>
<evidence type="ECO:0000256" key="8">
    <source>
        <dbReference type="ARBA" id="ARBA00023242"/>
    </source>
</evidence>
<evidence type="ECO:0000256" key="2">
    <source>
        <dbReference type="ARBA" id="ARBA00022723"/>
    </source>
</evidence>
<evidence type="ECO:0000256" key="7">
    <source>
        <dbReference type="ARBA" id="ARBA00023155"/>
    </source>
</evidence>
<dbReference type="Proteomes" id="UP001292094">
    <property type="component" value="Unassembled WGS sequence"/>
</dbReference>
<reference evidence="12" key="1">
    <citation type="submission" date="2023-11" db="EMBL/GenBank/DDBJ databases">
        <title>Genome assemblies of two species of porcelain crab, Petrolisthes cinctipes and Petrolisthes manimaculis (Anomura: Porcellanidae).</title>
        <authorList>
            <person name="Angst P."/>
        </authorList>
    </citation>
    <scope>NUCLEOTIDE SEQUENCE</scope>
    <source>
        <strain evidence="12">PB745_02</strain>
        <tissue evidence="12">Gill</tissue>
    </source>
</reference>
<accession>A0AAE1PEL7</accession>
<name>A0AAE1PEL7_9EUCA</name>
<keyword evidence="3" id="KW-0677">Repeat</keyword>
<feature type="region of interest" description="Disordered" evidence="10">
    <location>
        <begin position="15"/>
        <end position="115"/>
    </location>
</feature>
<feature type="domain" description="LIM zinc-binding" evidence="11">
    <location>
        <begin position="122"/>
        <end position="183"/>
    </location>
</feature>
<dbReference type="InterPro" id="IPR050453">
    <property type="entry name" value="LIM_Homeobox_TF"/>
</dbReference>
<dbReference type="FunFam" id="2.10.110.10:FF:000006">
    <property type="entry name" value="LIM homeobox transcription factor 1-beta"/>
    <property type="match status" value="1"/>
</dbReference>
<gene>
    <name evidence="12" type="ORF">Pmani_021208</name>
</gene>
<keyword evidence="2 9" id="KW-0479">Metal-binding</keyword>
<evidence type="ECO:0000313" key="12">
    <source>
        <dbReference type="EMBL" id="KAK4306999.1"/>
    </source>
</evidence>
<sequence length="283" mass="31112">MIVEAVRLVSCATNGTNTTTTTMTEEDDPLRPPFTPPDPITTTTTTTTTTNTNNTSIHDPSSITNTNTNTTTTVTPTATNLHHHHHHHHHDTEPSKIETQQQDQQKDSDNNSNNGDLKGCGEVCQGCRDVIADRFLLRVNSRSWHQTCLRCCVCQLALDRQPSCFIREHNVYCKTDYTRCGEGARGQGGEWGRGQGGDKGSEGEKGQGDRWDSSYNTTPASLFAGALAIHQKSPVHVCNESESDQKNLETKAAHFLEVLDARTSKESNAATKASWKFATDINK</sequence>
<keyword evidence="4 9" id="KW-0862">Zinc</keyword>
<evidence type="ECO:0000256" key="1">
    <source>
        <dbReference type="ARBA" id="ARBA00004123"/>
    </source>
</evidence>
<dbReference type="InterPro" id="IPR001781">
    <property type="entry name" value="Znf_LIM"/>
</dbReference>
<comment type="caution">
    <text evidence="12">The sequence shown here is derived from an EMBL/GenBank/DDBJ whole genome shotgun (WGS) entry which is preliminary data.</text>
</comment>
<feature type="compositionally biased region" description="Basic and acidic residues" evidence="10">
    <location>
        <begin position="199"/>
        <end position="211"/>
    </location>
</feature>
<dbReference type="Gene3D" id="2.10.110.10">
    <property type="entry name" value="Cysteine Rich Protein"/>
    <property type="match status" value="1"/>
</dbReference>
<feature type="region of interest" description="Disordered" evidence="10">
    <location>
        <begin position="186"/>
        <end position="211"/>
    </location>
</feature>
<keyword evidence="13" id="KW-1185">Reference proteome</keyword>
<feature type="compositionally biased region" description="Gly residues" evidence="10">
    <location>
        <begin position="186"/>
        <end position="198"/>
    </location>
</feature>
<organism evidence="12 13">
    <name type="scientific">Petrolisthes manimaculis</name>
    <dbReference type="NCBI Taxonomy" id="1843537"/>
    <lineage>
        <taxon>Eukaryota</taxon>
        <taxon>Metazoa</taxon>
        <taxon>Ecdysozoa</taxon>
        <taxon>Arthropoda</taxon>
        <taxon>Crustacea</taxon>
        <taxon>Multicrustacea</taxon>
        <taxon>Malacostraca</taxon>
        <taxon>Eumalacostraca</taxon>
        <taxon>Eucarida</taxon>
        <taxon>Decapoda</taxon>
        <taxon>Pleocyemata</taxon>
        <taxon>Anomura</taxon>
        <taxon>Galatheoidea</taxon>
        <taxon>Porcellanidae</taxon>
        <taxon>Petrolisthes</taxon>
    </lineage>
</organism>
<keyword evidence="8" id="KW-0539">Nucleus</keyword>
<evidence type="ECO:0000313" key="13">
    <source>
        <dbReference type="Proteomes" id="UP001292094"/>
    </source>
</evidence>
<dbReference type="GO" id="GO:0000977">
    <property type="term" value="F:RNA polymerase II transcription regulatory region sequence-specific DNA binding"/>
    <property type="evidence" value="ECO:0007669"/>
    <property type="project" value="TreeGrafter"/>
</dbReference>
<keyword evidence="5 9" id="KW-0440">LIM domain</keyword>
<comment type="subcellular location">
    <subcellularLocation>
        <location evidence="1">Nucleus</location>
    </subcellularLocation>
</comment>
<keyword evidence="7" id="KW-0371">Homeobox</keyword>
<dbReference type="PROSITE" id="PS00478">
    <property type="entry name" value="LIM_DOMAIN_1"/>
    <property type="match status" value="1"/>
</dbReference>
<dbReference type="Pfam" id="PF00412">
    <property type="entry name" value="LIM"/>
    <property type="match status" value="1"/>
</dbReference>
<dbReference type="GO" id="GO:0000981">
    <property type="term" value="F:DNA-binding transcription factor activity, RNA polymerase II-specific"/>
    <property type="evidence" value="ECO:0007669"/>
    <property type="project" value="TreeGrafter"/>
</dbReference>
<evidence type="ECO:0000256" key="9">
    <source>
        <dbReference type="PROSITE-ProRule" id="PRU00125"/>
    </source>
</evidence>
<feature type="compositionally biased region" description="Low complexity" evidence="10">
    <location>
        <begin position="41"/>
        <end position="55"/>
    </location>
</feature>
<evidence type="ECO:0000256" key="5">
    <source>
        <dbReference type="ARBA" id="ARBA00023038"/>
    </source>
</evidence>
<evidence type="ECO:0000256" key="3">
    <source>
        <dbReference type="ARBA" id="ARBA00022737"/>
    </source>
</evidence>
<evidence type="ECO:0000256" key="4">
    <source>
        <dbReference type="ARBA" id="ARBA00022833"/>
    </source>
</evidence>
<dbReference type="SMART" id="SM00132">
    <property type="entry name" value="LIM"/>
    <property type="match status" value="1"/>
</dbReference>
<dbReference type="PROSITE" id="PS50023">
    <property type="entry name" value="LIM_DOMAIN_2"/>
    <property type="match status" value="1"/>
</dbReference>
<evidence type="ECO:0000259" key="11">
    <source>
        <dbReference type="PROSITE" id="PS50023"/>
    </source>
</evidence>
<dbReference type="PANTHER" id="PTHR24208">
    <property type="entry name" value="LIM/HOMEOBOX PROTEIN LHX"/>
    <property type="match status" value="1"/>
</dbReference>
<keyword evidence="6" id="KW-0238">DNA-binding</keyword>
<protein>
    <recommendedName>
        <fullName evidence="11">LIM zinc-binding domain-containing protein</fullName>
    </recommendedName>
</protein>
<dbReference type="GO" id="GO:0005634">
    <property type="term" value="C:nucleus"/>
    <property type="evidence" value="ECO:0007669"/>
    <property type="project" value="UniProtKB-SubCell"/>
</dbReference>
<dbReference type="GO" id="GO:0046872">
    <property type="term" value="F:metal ion binding"/>
    <property type="evidence" value="ECO:0007669"/>
    <property type="project" value="UniProtKB-KW"/>
</dbReference>
<dbReference type="GO" id="GO:0030182">
    <property type="term" value="P:neuron differentiation"/>
    <property type="evidence" value="ECO:0007669"/>
    <property type="project" value="TreeGrafter"/>
</dbReference>
<dbReference type="EMBL" id="JAWZYT010002053">
    <property type="protein sequence ID" value="KAK4306999.1"/>
    <property type="molecule type" value="Genomic_DNA"/>
</dbReference>
<evidence type="ECO:0000256" key="10">
    <source>
        <dbReference type="SAM" id="MobiDB-lite"/>
    </source>
</evidence>